<proteinExistence type="predicted"/>
<keyword evidence="2" id="KW-1185">Reference proteome</keyword>
<dbReference type="InterPro" id="IPR014942">
    <property type="entry name" value="AbiEii"/>
</dbReference>
<accession>A0A410G853</accession>
<name>A0A410G853_9BURK</name>
<dbReference type="EMBL" id="CP022987">
    <property type="protein sequence ID" value="QAA92446.1"/>
    <property type="molecule type" value="Genomic_DNA"/>
</dbReference>
<gene>
    <name evidence="1" type="ORF">CKA81_00215</name>
</gene>
<dbReference type="OrthoDB" id="1550603at2"/>
<evidence type="ECO:0008006" key="3">
    <source>
        <dbReference type="Google" id="ProtNLM"/>
    </source>
</evidence>
<evidence type="ECO:0000313" key="1">
    <source>
        <dbReference type="EMBL" id="QAA92446.1"/>
    </source>
</evidence>
<dbReference type="Gene3D" id="3.10.450.620">
    <property type="entry name" value="JHP933, nucleotidyltransferase-like core domain"/>
    <property type="match status" value="1"/>
</dbReference>
<dbReference type="KEGG" id="pus:CKA81_00215"/>
<dbReference type="Pfam" id="PF08843">
    <property type="entry name" value="AbiEii"/>
    <property type="match status" value="1"/>
</dbReference>
<organism evidence="1 2">
    <name type="scientific">Pollutimonas thiosulfatoxidans</name>
    <dbReference type="NCBI Taxonomy" id="2028345"/>
    <lineage>
        <taxon>Bacteria</taxon>
        <taxon>Pseudomonadati</taxon>
        <taxon>Pseudomonadota</taxon>
        <taxon>Betaproteobacteria</taxon>
        <taxon>Burkholderiales</taxon>
        <taxon>Alcaligenaceae</taxon>
        <taxon>Pollutimonas</taxon>
    </lineage>
</organism>
<protein>
    <recommendedName>
        <fullName evidence="3">Nucleotidyl transferase AbiEii/AbiGii toxin family protein</fullName>
    </recommendedName>
</protein>
<reference evidence="1 2" key="1">
    <citation type="submission" date="2017-08" db="EMBL/GenBank/DDBJ databases">
        <authorList>
            <person name="Park S.-J."/>
            <person name="Kim H."/>
        </authorList>
    </citation>
    <scope>NUCLEOTIDE SEQUENCE [LARGE SCALE GENOMIC DNA]</scope>
    <source>
        <strain evidence="2">ye3</strain>
    </source>
</reference>
<evidence type="ECO:0000313" key="2">
    <source>
        <dbReference type="Proteomes" id="UP000283474"/>
    </source>
</evidence>
<dbReference type="Proteomes" id="UP000283474">
    <property type="component" value="Chromosome"/>
</dbReference>
<sequence length="308" mass="34815">MKQDYIETVRLLIDIAPDIFESPRFAMKGGTALNLFLQDMPRLSVDIDVVFVDHTLSRDDALQAIASDLHDACVRLEQRGYDVAIPKRPGGEDVTLFVRSDMAEVKVEVNPIFRGVLLSIENVSLASAAQTLFTANITVPMLARAEVYGGKLVAAMDRQHPRDIFDVLKMYETFGLEANFVDCFVAYLAGHNRPVHEVLFSADAPFEAVYNNHFRGMTREEIALDTLLQTRSRLKQDLPNALTSKHKDFLLSLVKGEPAWELMPFPNLRNLPALKWKLLNLKKLKAAKPEVFSLQHDLLQERLDSIRN</sequence>
<dbReference type="RefSeq" id="WP_128353492.1">
    <property type="nucleotide sequence ID" value="NZ_CP022987.1"/>
</dbReference>
<dbReference type="AlphaFoldDB" id="A0A410G853"/>